<dbReference type="AlphaFoldDB" id="A0A0C3I9F7"/>
<name>A0A0C3I9F7_9VIBR</name>
<dbReference type="Proteomes" id="UP000031977">
    <property type="component" value="Unassembled WGS sequence"/>
</dbReference>
<evidence type="ECO:0000313" key="2">
    <source>
        <dbReference type="Proteomes" id="UP000031977"/>
    </source>
</evidence>
<reference evidence="1 2" key="1">
    <citation type="submission" date="2015-01" db="EMBL/GenBank/DDBJ databases">
        <title>Draft genome of Vibrio mytili type strain CAIM 528.</title>
        <authorList>
            <person name="Gonzalez-Castillo A."/>
            <person name="Gomez-Gil B."/>
            <person name="Enciso-Ibarra J."/>
        </authorList>
    </citation>
    <scope>NUCLEOTIDE SEQUENCE [LARGE SCALE GENOMIC DNA]</scope>
    <source>
        <strain evidence="1 2">CAIM 528</strain>
    </source>
</reference>
<accession>A0A0C3I9F7</accession>
<proteinExistence type="predicted"/>
<keyword evidence="2" id="KW-1185">Reference proteome</keyword>
<evidence type="ECO:0000313" key="1">
    <source>
        <dbReference type="EMBL" id="KIN11600.1"/>
    </source>
</evidence>
<sequence>MFLLNNTNFDISTAEEIPERIQLLIDSSSPLEANLMTIVTQREMYLANFSRMNDQEKSNFVASLTRMFMRNSWTR</sequence>
<protein>
    <submittedName>
        <fullName evidence="1">Uncharacterized protein</fullName>
    </submittedName>
</protein>
<comment type="caution">
    <text evidence="1">The sequence shown here is derived from an EMBL/GenBank/DDBJ whole genome shotgun (WGS) entry which is preliminary data.</text>
</comment>
<gene>
    <name evidence="1" type="ORF">SU60_05795</name>
</gene>
<organism evidence="1 2">
    <name type="scientific">Vibrio mytili</name>
    <dbReference type="NCBI Taxonomy" id="50718"/>
    <lineage>
        <taxon>Bacteria</taxon>
        <taxon>Pseudomonadati</taxon>
        <taxon>Pseudomonadota</taxon>
        <taxon>Gammaproteobacteria</taxon>
        <taxon>Vibrionales</taxon>
        <taxon>Vibrionaceae</taxon>
        <taxon>Vibrio</taxon>
    </lineage>
</organism>
<dbReference type="EMBL" id="JXOK01000015">
    <property type="protein sequence ID" value="KIN11600.1"/>
    <property type="molecule type" value="Genomic_DNA"/>
</dbReference>